<dbReference type="EMBL" id="SNXW01000001">
    <property type="protein sequence ID" value="TDP87946.1"/>
    <property type="molecule type" value="Genomic_DNA"/>
</dbReference>
<comment type="caution">
    <text evidence="4">The sequence shown here is derived from an EMBL/GenBank/DDBJ whole genome shotgun (WGS) entry which is preliminary data.</text>
</comment>
<dbReference type="Pfam" id="PF02321">
    <property type="entry name" value="OEP"/>
    <property type="match status" value="2"/>
</dbReference>
<keyword evidence="5" id="KW-1185">Reference proteome</keyword>
<keyword evidence="2" id="KW-0812">Transmembrane</keyword>
<comment type="subcellular location">
    <subcellularLocation>
        <location evidence="2">Cell membrane</location>
        <topology evidence="2">Lipid-anchor</topology>
    </subcellularLocation>
</comment>
<evidence type="ECO:0000256" key="1">
    <source>
        <dbReference type="ARBA" id="ARBA00007613"/>
    </source>
</evidence>
<dbReference type="PANTHER" id="PTHR30203">
    <property type="entry name" value="OUTER MEMBRANE CATION EFFLUX PROTEIN"/>
    <property type="match status" value="1"/>
</dbReference>
<keyword evidence="2 4" id="KW-0449">Lipoprotein</keyword>
<keyword evidence="2" id="KW-0472">Membrane</keyword>
<reference evidence="4 5" key="1">
    <citation type="submission" date="2019-03" db="EMBL/GenBank/DDBJ databases">
        <title>Genomic Encyclopedia of Type Strains, Phase IV (KMG-IV): sequencing the most valuable type-strain genomes for metagenomic binning, comparative biology and taxonomic classification.</title>
        <authorList>
            <person name="Goeker M."/>
        </authorList>
    </citation>
    <scope>NUCLEOTIDE SEQUENCE [LARGE SCALE GENOMIC DNA]</scope>
    <source>
        <strain evidence="4 5">DSM 11901</strain>
    </source>
</reference>
<feature type="region of interest" description="Disordered" evidence="3">
    <location>
        <begin position="533"/>
        <end position="557"/>
    </location>
</feature>
<gene>
    <name evidence="4" type="ORF">EV672_10178</name>
</gene>
<dbReference type="GO" id="GO:0015562">
    <property type="term" value="F:efflux transmembrane transporter activity"/>
    <property type="evidence" value="ECO:0007669"/>
    <property type="project" value="InterPro"/>
</dbReference>
<dbReference type="Proteomes" id="UP000294593">
    <property type="component" value="Unassembled WGS sequence"/>
</dbReference>
<dbReference type="InterPro" id="IPR003423">
    <property type="entry name" value="OMP_efflux"/>
</dbReference>
<dbReference type="Gene3D" id="1.20.1600.10">
    <property type="entry name" value="Outer membrane efflux proteins (OEP)"/>
    <property type="match status" value="1"/>
</dbReference>
<dbReference type="NCBIfam" id="TIGR01845">
    <property type="entry name" value="outer_NodT"/>
    <property type="match status" value="1"/>
</dbReference>
<dbReference type="PANTHER" id="PTHR30203:SF32">
    <property type="entry name" value="CATION EFFLUX SYSTEM PROTEIN CUSC"/>
    <property type="match status" value="1"/>
</dbReference>
<sequence>MQALEPIDTTRSHPTTTLMPMPHPPKTLPTAPRRHPLVAATGAALTLTLGLGLLLSLPGCTTVKVDVPSVGVATPDAFDEAAGTASTELSRWWQDIPDPTLQSLIAQALVANADIRVALARVRESRAVVTQAESALYPSLQAFGYTARTQTDSLHGPAIPQVTLPALPAPLPAIQVPDLSPLTHPNVPISSYSGQGFAAAWEVDIFGARRSDAEAARQAALAQDERVHGAQLMVAGDVAANYIEARSLEHRIGLLQRSLTSARRLQRYAQGRFDAGQATRLDIDRARAQVESLEGAQAPLHSLLQARLRRLAVLTGQPPEARITLPAPTAAAPADASVIPAQLPAVLPSDVLSRRPDVRGSARVVQALAARVGSAKADLFPRFYVGFLANEGRIDIGNLASNGNFLSWGAGLRLPIFEGGRIRARIAASNAQLDAAVAQHEQTMLTALEDVENAYSARRALDQRAERLSTAWRTSADGARHAQQLFSEGQGLLQSAIEAELAALQREDELIQAQTARALVTVALYKAVGGGWSDASAPKPTATETETASGKSAAGQP</sequence>
<feature type="compositionally biased region" description="Low complexity" evidence="3">
    <location>
        <begin position="535"/>
        <end position="549"/>
    </location>
</feature>
<name>A0A4R6RQ06_9BURK</name>
<evidence type="ECO:0000313" key="4">
    <source>
        <dbReference type="EMBL" id="TDP87946.1"/>
    </source>
</evidence>
<accession>A0A4R6RQ06</accession>
<evidence type="ECO:0000313" key="5">
    <source>
        <dbReference type="Proteomes" id="UP000294593"/>
    </source>
</evidence>
<dbReference type="AlphaFoldDB" id="A0A4R6RQ06"/>
<evidence type="ECO:0000256" key="3">
    <source>
        <dbReference type="SAM" id="MobiDB-lite"/>
    </source>
</evidence>
<feature type="region of interest" description="Disordered" evidence="3">
    <location>
        <begin position="1"/>
        <end position="24"/>
    </location>
</feature>
<organism evidence="4 5">
    <name type="scientific">Aquabacterium commune</name>
    <dbReference type="NCBI Taxonomy" id="70586"/>
    <lineage>
        <taxon>Bacteria</taxon>
        <taxon>Pseudomonadati</taxon>
        <taxon>Pseudomonadota</taxon>
        <taxon>Betaproteobacteria</taxon>
        <taxon>Burkholderiales</taxon>
        <taxon>Aquabacterium</taxon>
    </lineage>
</organism>
<evidence type="ECO:0000256" key="2">
    <source>
        <dbReference type="RuleBase" id="RU362097"/>
    </source>
</evidence>
<dbReference type="SUPFAM" id="SSF56954">
    <property type="entry name" value="Outer membrane efflux proteins (OEP)"/>
    <property type="match status" value="1"/>
</dbReference>
<dbReference type="RefSeq" id="WP_166643392.1">
    <property type="nucleotide sequence ID" value="NZ_SNXW01000001.1"/>
</dbReference>
<keyword evidence="2" id="KW-1134">Transmembrane beta strand</keyword>
<comment type="similarity">
    <text evidence="1 2">Belongs to the outer membrane factor (OMF) (TC 1.B.17) family.</text>
</comment>
<keyword evidence="2" id="KW-0564">Palmitate</keyword>
<proteinExistence type="inferred from homology"/>
<dbReference type="InterPro" id="IPR010131">
    <property type="entry name" value="MdtP/NodT-like"/>
</dbReference>
<dbReference type="GO" id="GO:0005886">
    <property type="term" value="C:plasma membrane"/>
    <property type="evidence" value="ECO:0007669"/>
    <property type="project" value="UniProtKB-SubCell"/>
</dbReference>
<dbReference type="Gene3D" id="2.20.200.10">
    <property type="entry name" value="Outer membrane efflux proteins (OEP)"/>
    <property type="match status" value="1"/>
</dbReference>
<protein>
    <submittedName>
        <fullName evidence="4">NodT family efflux transporter outer membrane factor (OMF) lipoprotein</fullName>
    </submittedName>
</protein>